<comment type="caution">
    <text evidence="3">The sequence shown here is derived from an EMBL/GenBank/DDBJ whole genome shotgun (WGS) entry which is preliminary data.</text>
</comment>
<evidence type="ECO:0000313" key="3">
    <source>
        <dbReference type="EMBL" id="MBA2950867.1"/>
    </source>
</evidence>
<dbReference type="RefSeq" id="WP_181661788.1">
    <property type="nucleotide sequence ID" value="NZ_JACEHE010000034.1"/>
</dbReference>
<dbReference type="EMBL" id="JACEHE010000034">
    <property type="protein sequence ID" value="MBA2950867.1"/>
    <property type="molecule type" value="Genomic_DNA"/>
</dbReference>
<dbReference type="Pfam" id="PF00753">
    <property type="entry name" value="Lactamase_B"/>
    <property type="match status" value="1"/>
</dbReference>
<dbReference type="Gene3D" id="3.60.15.10">
    <property type="entry name" value="Ribonuclease Z/Hydroxyacylglutathione hydrolase-like"/>
    <property type="match status" value="1"/>
</dbReference>
<evidence type="ECO:0000259" key="2">
    <source>
        <dbReference type="SMART" id="SM00849"/>
    </source>
</evidence>
<dbReference type="SUPFAM" id="SSF56281">
    <property type="entry name" value="Metallo-hydrolase/oxidoreductase"/>
    <property type="match status" value="1"/>
</dbReference>
<evidence type="ECO:0000313" key="4">
    <source>
        <dbReference type="Proteomes" id="UP000545761"/>
    </source>
</evidence>
<dbReference type="InterPro" id="IPR036866">
    <property type="entry name" value="RibonucZ/Hydroxyglut_hydro"/>
</dbReference>
<dbReference type="InterPro" id="IPR050855">
    <property type="entry name" value="NDM-1-like"/>
</dbReference>
<sequence length="176" mass="17784">MLDARLRRIVLTHWHEDDTGSAAELAARHGGGGSSAPGGGTRHPWGDGQSAAHTRGVRGADPGDASAAPPCRVDREVGDGDVLQFGGGAVVVVPVPGHTDGPIALHLPSPGVLFTGDAFANAGRTMLGVFNTDHVRAVASLHRPAELETDRAVFGHGDPIPHDAAGALRAAAAATA</sequence>
<feature type="region of interest" description="Disordered" evidence="1">
    <location>
        <begin position="24"/>
        <end position="68"/>
    </location>
</feature>
<dbReference type="Proteomes" id="UP000545761">
    <property type="component" value="Unassembled WGS sequence"/>
</dbReference>
<dbReference type="PANTHER" id="PTHR42951">
    <property type="entry name" value="METALLO-BETA-LACTAMASE DOMAIN-CONTAINING"/>
    <property type="match status" value="1"/>
</dbReference>
<evidence type="ECO:0000256" key="1">
    <source>
        <dbReference type="SAM" id="MobiDB-lite"/>
    </source>
</evidence>
<dbReference type="InterPro" id="IPR001279">
    <property type="entry name" value="Metallo-B-lactamas"/>
</dbReference>
<gene>
    <name evidence="3" type="ORF">H1D24_35205</name>
</gene>
<reference evidence="3 4" key="1">
    <citation type="submission" date="2020-07" db="EMBL/GenBank/DDBJ databases">
        <title>Streptomyces isolated from Indian soil.</title>
        <authorList>
            <person name="Mandal S."/>
            <person name="Maiti P.K."/>
        </authorList>
    </citation>
    <scope>NUCLEOTIDE SEQUENCE [LARGE SCALE GENOMIC DNA]</scope>
    <source>
        <strain evidence="3 4">PSKA28</strain>
    </source>
</reference>
<organism evidence="3 4">
    <name type="scientific">Streptomyces himalayensis subsp. himalayensis</name>
    <dbReference type="NCBI Taxonomy" id="2756131"/>
    <lineage>
        <taxon>Bacteria</taxon>
        <taxon>Bacillati</taxon>
        <taxon>Actinomycetota</taxon>
        <taxon>Actinomycetes</taxon>
        <taxon>Kitasatosporales</taxon>
        <taxon>Streptomycetaceae</taxon>
        <taxon>Streptomyces</taxon>
        <taxon>Streptomyces himalayensis</taxon>
    </lineage>
</organism>
<feature type="compositionally biased region" description="Low complexity" evidence="1">
    <location>
        <begin position="59"/>
        <end position="68"/>
    </location>
</feature>
<accession>A0A7W0ICZ2</accession>
<dbReference type="GO" id="GO:0016787">
    <property type="term" value="F:hydrolase activity"/>
    <property type="evidence" value="ECO:0007669"/>
    <property type="project" value="UniProtKB-KW"/>
</dbReference>
<dbReference type="AlphaFoldDB" id="A0A7W0ICZ2"/>
<dbReference type="SMART" id="SM00849">
    <property type="entry name" value="Lactamase_B"/>
    <property type="match status" value="1"/>
</dbReference>
<protein>
    <submittedName>
        <fullName evidence="3">MBL fold metallo-hydrolase</fullName>
    </submittedName>
</protein>
<proteinExistence type="predicted"/>
<dbReference type="PANTHER" id="PTHR42951:SF4">
    <property type="entry name" value="ACYL-COENZYME A THIOESTERASE MBLAC2"/>
    <property type="match status" value="1"/>
</dbReference>
<keyword evidence="3" id="KW-0378">Hydrolase</keyword>
<feature type="domain" description="Metallo-beta-lactamase" evidence="2">
    <location>
        <begin position="1"/>
        <end position="156"/>
    </location>
</feature>
<name>A0A7W0ICZ2_9ACTN</name>
<feature type="compositionally biased region" description="Gly residues" evidence="1">
    <location>
        <begin position="29"/>
        <end position="41"/>
    </location>
</feature>